<accession>A0A8C5AJD2</accession>
<keyword evidence="3" id="KW-1185">Reference proteome</keyword>
<dbReference type="Ensembl" id="ENSGMOT00000024556.1">
    <property type="protein sequence ID" value="ENSGMOP00000032525.1"/>
    <property type="gene ID" value="ENSGMOG00000025851.1"/>
</dbReference>
<dbReference type="Proteomes" id="UP000694546">
    <property type="component" value="Chromosome 1"/>
</dbReference>
<dbReference type="GeneTree" id="ENSGT00940000175220"/>
<proteinExistence type="predicted"/>
<evidence type="ECO:0000256" key="1">
    <source>
        <dbReference type="SAM" id="Phobius"/>
    </source>
</evidence>
<reference evidence="2" key="2">
    <citation type="submission" date="2025-08" db="UniProtKB">
        <authorList>
            <consortium name="Ensembl"/>
        </authorList>
    </citation>
    <scope>IDENTIFICATION</scope>
</reference>
<feature type="transmembrane region" description="Helical" evidence="1">
    <location>
        <begin position="26"/>
        <end position="51"/>
    </location>
</feature>
<dbReference type="AlphaFoldDB" id="A0A8C5AJD2"/>
<keyword evidence="1" id="KW-0472">Membrane</keyword>
<dbReference type="PANTHER" id="PTHR15570">
    <property type="entry name" value="G0/G1 SWITCH PROTEIN 2"/>
    <property type="match status" value="1"/>
</dbReference>
<keyword evidence="1" id="KW-1133">Transmembrane helix</keyword>
<dbReference type="InterPro" id="IPR016821">
    <property type="entry name" value="G0S2"/>
</dbReference>
<dbReference type="Pfam" id="PF15103">
    <property type="entry name" value="G0-G1_switch_2"/>
    <property type="match status" value="1"/>
</dbReference>
<organism evidence="2 3">
    <name type="scientific">Gadus morhua</name>
    <name type="common">Atlantic cod</name>
    <dbReference type="NCBI Taxonomy" id="8049"/>
    <lineage>
        <taxon>Eukaryota</taxon>
        <taxon>Metazoa</taxon>
        <taxon>Chordata</taxon>
        <taxon>Craniata</taxon>
        <taxon>Vertebrata</taxon>
        <taxon>Euteleostomi</taxon>
        <taxon>Actinopterygii</taxon>
        <taxon>Neopterygii</taxon>
        <taxon>Teleostei</taxon>
        <taxon>Neoteleostei</taxon>
        <taxon>Acanthomorphata</taxon>
        <taxon>Zeiogadaria</taxon>
        <taxon>Gadariae</taxon>
        <taxon>Gadiformes</taxon>
        <taxon>Gadoidei</taxon>
        <taxon>Gadidae</taxon>
        <taxon>Gadus</taxon>
    </lineage>
</organism>
<evidence type="ECO:0008006" key="4">
    <source>
        <dbReference type="Google" id="ProtNLM"/>
    </source>
</evidence>
<keyword evidence="1" id="KW-0812">Transmembrane</keyword>
<evidence type="ECO:0000313" key="2">
    <source>
        <dbReference type="Ensembl" id="ENSGMOP00000032525.1"/>
    </source>
</evidence>
<reference evidence="2" key="1">
    <citation type="submission" date="2019-07" db="EMBL/GenBank/DDBJ databases">
        <authorList>
            <consortium name="Wellcome Sanger Institute Data Sharing"/>
        </authorList>
    </citation>
    <scope>NUCLEOTIDE SEQUENCE [LARGE SCALE GENOMIC DNA]</scope>
</reference>
<dbReference type="OMA" id="MATFRQK"/>
<dbReference type="PANTHER" id="PTHR15570:SF2">
    <property type="entry name" value="G0_G1 SWITCH PROTEIN 2"/>
    <property type="match status" value="1"/>
</dbReference>
<name>A0A8C5AJD2_GADMO</name>
<protein>
    <recommendedName>
        <fullName evidence="4">G0/G1 switch protein 2</fullName>
    </recommendedName>
</protein>
<reference evidence="2" key="3">
    <citation type="submission" date="2025-09" db="UniProtKB">
        <authorList>
            <consortium name="Ensembl"/>
        </authorList>
    </citation>
    <scope>IDENTIFICATION</scope>
</reference>
<sequence length="82" mass="9191">MGVVSDLIPFAKEILSHRPCRGMLKVYLMGSMLVLLGAAGGLVETLLLPFLERRPQKEDSETDFLLMATFRQKQQQQLVKSA</sequence>
<evidence type="ECO:0000313" key="3">
    <source>
        <dbReference type="Proteomes" id="UP000694546"/>
    </source>
</evidence>